<reference evidence="4" key="1">
    <citation type="submission" date="2019-10" db="EMBL/GenBank/DDBJ databases">
        <title>Complete genome sequence of Corynebacterium urogenitalis DSM 108747, isolated from the genital tract of a cow.</title>
        <authorList>
            <person name="Ruckert C."/>
            <person name="Ballas P."/>
            <person name="Wagener K."/>
            <person name="Drillich M."/>
            <person name="Kaempfer P."/>
            <person name="Busse H.-J."/>
            <person name="Ehling-Schulz M."/>
        </authorList>
    </citation>
    <scope>NUCLEOTIDE SEQUENCE [LARGE SCALE GENOMIC DNA]</scope>
    <source>
        <strain evidence="4">LMM 1652</strain>
    </source>
</reference>
<feature type="compositionally biased region" description="Polar residues" evidence="1">
    <location>
        <begin position="44"/>
        <end position="56"/>
    </location>
</feature>
<feature type="signal peptide" evidence="2">
    <location>
        <begin position="1"/>
        <end position="24"/>
    </location>
</feature>
<evidence type="ECO:0000313" key="3">
    <source>
        <dbReference type="EMBL" id="QFQ01623.1"/>
    </source>
</evidence>
<evidence type="ECO:0000313" key="4">
    <source>
        <dbReference type="Proteomes" id="UP000326711"/>
    </source>
</evidence>
<evidence type="ECO:0008006" key="5">
    <source>
        <dbReference type="Google" id="ProtNLM"/>
    </source>
</evidence>
<dbReference type="RefSeq" id="WP_151902098.1">
    <property type="nucleotide sequence ID" value="NZ_CP045032.1"/>
</dbReference>
<sequence length="163" mass="16842" precursor="true">MHKVRRFAPWVAAAILAIGGVAVAQEMTSDGTPPSLIDGERTVSLHTGGTESLQADENTKGEGASTRAAKGSGSVTDDAWADAESQASEGRGNAEDEQRRNSVNENSGSGQGAGGAQPAQVNPAPAPVAPVPAPAPVAPAPVPHYWDDDDWDDDDWGDDWDDD</sequence>
<dbReference type="Proteomes" id="UP000326711">
    <property type="component" value="Chromosome"/>
</dbReference>
<evidence type="ECO:0000256" key="1">
    <source>
        <dbReference type="SAM" id="MobiDB-lite"/>
    </source>
</evidence>
<gene>
    <name evidence="3" type="ORF">CUROG_01110</name>
</gene>
<feature type="compositionally biased region" description="Basic and acidic residues" evidence="1">
    <location>
        <begin position="92"/>
        <end position="102"/>
    </location>
</feature>
<evidence type="ECO:0000256" key="2">
    <source>
        <dbReference type="SAM" id="SignalP"/>
    </source>
</evidence>
<feature type="compositionally biased region" description="Pro residues" evidence="1">
    <location>
        <begin position="124"/>
        <end position="142"/>
    </location>
</feature>
<protein>
    <recommendedName>
        <fullName evidence="5">Secreted protein</fullName>
    </recommendedName>
</protein>
<proteinExistence type="predicted"/>
<feature type="chain" id="PRO_5023930076" description="Secreted protein" evidence="2">
    <location>
        <begin position="25"/>
        <end position="163"/>
    </location>
</feature>
<keyword evidence="2" id="KW-0732">Signal</keyword>
<feature type="region of interest" description="Disordered" evidence="1">
    <location>
        <begin position="31"/>
        <end position="163"/>
    </location>
</feature>
<feature type="compositionally biased region" description="Acidic residues" evidence="1">
    <location>
        <begin position="147"/>
        <end position="163"/>
    </location>
</feature>
<keyword evidence="4" id="KW-1185">Reference proteome</keyword>
<dbReference type="EMBL" id="CP045032">
    <property type="protein sequence ID" value="QFQ01623.1"/>
    <property type="molecule type" value="Genomic_DNA"/>
</dbReference>
<dbReference type="AlphaFoldDB" id="A0A5J6Z7H9"/>
<organism evidence="3 4">
    <name type="scientific">Corynebacterium urogenitale</name>
    <dbReference type="NCBI Taxonomy" id="2487892"/>
    <lineage>
        <taxon>Bacteria</taxon>
        <taxon>Bacillati</taxon>
        <taxon>Actinomycetota</taxon>
        <taxon>Actinomycetes</taxon>
        <taxon>Mycobacteriales</taxon>
        <taxon>Corynebacteriaceae</taxon>
        <taxon>Corynebacterium</taxon>
    </lineage>
</organism>
<name>A0A5J6Z7H9_9CORY</name>
<accession>A0A5J6Z7H9</accession>
<dbReference type="KEGG" id="cuo:CUROG_01110"/>